<protein>
    <submittedName>
        <fullName evidence="1">Uncharacterized protein</fullName>
    </submittedName>
</protein>
<dbReference type="Proteomes" id="UP000220158">
    <property type="component" value="Chromosome 10"/>
</dbReference>
<sequence length="115" mass="13542">MEYVSKSDNAYILIKICNLLDFNAVNRVKTAIKNIILELFGLSMLLKAKYNILKILDDNTFFILQTDIRFLSLFLYIIQPNNTKKYEFHLKVLKISNFLSNLTYLSNHIFKIESQ</sequence>
<proteinExistence type="predicted"/>
<keyword evidence="2" id="KW-1185">Reference proteome</keyword>
<dbReference type="OMA" id="AFKHIIL"/>
<dbReference type="KEGG" id="prel:PRELSG_1024600"/>
<gene>
    <name evidence="1" type="ORF">PRELSG_1024600</name>
</gene>
<dbReference type="OrthoDB" id="369546at2759"/>
<name>A0A1J1H6M2_PLARL</name>
<reference evidence="1 2" key="1">
    <citation type="submission" date="2015-04" db="EMBL/GenBank/DDBJ databases">
        <authorList>
            <consortium name="Pathogen Informatics"/>
        </authorList>
    </citation>
    <scope>NUCLEOTIDE SEQUENCE [LARGE SCALE GENOMIC DNA]</scope>
    <source>
        <strain evidence="1 2">SGS1</strain>
    </source>
</reference>
<dbReference type="EMBL" id="LN835305">
    <property type="protein sequence ID" value="CRH00590.1"/>
    <property type="molecule type" value="Genomic_DNA"/>
</dbReference>
<dbReference type="VEuPathDB" id="PlasmoDB:PRELSG_1024600"/>
<organism evidence="1 2">
    <name type="scientific">Plasmodium relictum</name>
    <dbReference type="NCBI Taxonomy" id="85471"/>
    <lineage>
        <taxon>Eukaryota</taxon>
        <taxon>Sar</taxon>
        <taxon>Alveolata</taxon>
        <taxon>Apicomplexa</taxon>
        <taxon>Aconoidasida</taxon>
        <taxon>Haemosporida</taxon>
        <taxon>Plasmodiidae</taxon>
        <taxon>Plasmodium</taxon>
        <taxon>Plasmodium (Haemamoeba)</taxon>
    </lineage>
</organism>
<dbReference type="GeneID" id="39736713"/>
<dbReference type="AlphaFoldDB" id="A0A1J1H6M2"/>
<evidence type="ECO:0000313" key="1">
    <source>
        <dbReference type="EMBL" id="CRH00590.1"/>
    </source>
</evidence>
<accession>A0A1J1H6M2</accession>
<dbReference type="RefSeq" id="XP_028533593.1">
    <property type="nucleotide sequence ID" value="XM_028677177.1"/>
</dbReference>
<evidence type="ECO:0000313" key="2">
    <source>
        <dbReference type="Proteomes" id="UP000220158"/>
    </source>
</evidence>